<dbReference type="EMBL" id="JH126399">
    <property type="protein sequence ID" value="EGX96593.1"/>
    <property type="molecule type" value="Genomic_DNA"/>
</dbReference>
<accession>G3J422</accession>
<evidence type="ECO:0000313" key="1">
    <source>
        <dbReference type="EMBL" id="EGX96593.1"/>
    </source>
</evidence>
<organism evidence="1 2">
    <name type="scientific">Cordyceps militaris (strain CM01)</name>
    <name type="common">Caterpillar fungus</name>
    <dbReference type="NCBI Taxonomy" id="983644"/>
    <lineage>
        <taxon>Eukaryota</taxon>
        <taxon>Fungi</taxon>
        <taxon>Dikarya</taxon>
        <taxon>Ascomycota</taxon>
        <taxon>Pezizomycotina</taxon>
        <taxon>Sordariomycetes</taxon>
        <taxon>Hypocreomycetidae</taxon>
        <taxon>Hypocreales</taxon>
        <taxon>Cordycipitaceae</taxon>
        <taxon>Cordyceps</taxon>
    </lineage>
</organism>
<reference evidence="1 2" key="1">
    <citation type="journal article" date="2011" name="Genome Biol.">
        <title>Genome sequence of the insect pathogenic fungus Cordyceps militaris, a valued traditional Chinese medicine.</title>
        <authorList>
            <person name="Zheng P."/>
            <person name="Xia Y."/>
            <person name="Xiao G."/>
            <person name="Xiong C."/>
            <person name="Hu X."/>
            <person name="Zhang S."/>
            <person name="Zheng H."/>
            <person name="Huang Y."/>
            <person name="Zhou Y."/>
            <person name="Wang S."/>
            <person name="Zhao G.P."/>
            <person name="Liu X."/>
            <person name="St Leger R.J."/>
            <person name="Wang C."/>
        </authorList>
    </citation>
    <scope>NUCLEOTIDE SEQUENCE [LARGE SCALE GENOMIC DNA]</scope>
    <source>
        <strain evidence="1 2">CM01</strain>
    </source>
</reference>
<dbReference type="Proteomes" id="UP000001610">
    <property type="component" value="Unassembled WGS sequence"/>
</dbReference>
<dbReference type="InParanoid" id="G3J422"/>
<keyword evidence="2" id="KW-1185">Reference proteome</keyword>
<dbReference type="RefSeq" id="XP_006666470.1">
    <property type="nucleotide sequence ID" value="XM_006666407.1"/>
</dbReference>
<proteinExistence type="predicted"/>
<dbReference type="HOGENOM" id="CLU_1199759_0_0_1"/>
<gene>
    <name evidence="1" type="ORF">CCM_01251</name>
</gene>
<name>G3J422_CORMM</name>
<dbReference type="KEGG" id="cmt:CCM_01251"/>
<sequence>MPGGIGMLATVSGRHCSYMLLRPLADRRFQVSRVCRAMTAVTTRDWYEMPRESTAATLPLFDSGVFRHTYAPEASAVFRVCGCLSIDAAKLPCNVWSLAWLADVGGEMGGVRRTGKKDSLCSKYGAWTTEVASAGKKWRTKNWINAEHGEDGGHRRCGGGRFAPHIMRCARNLGGTPGEGEVVKCKCGWGEIVRRAEVRRSKDQRARFAWWLYQNAPQDIKMKQNVCGQTW</sequence>
<dbReference type="VEuPathDB" id="FungiDB:CCM_01251"/>
<dbReference type="AlphaFoldDB" id="G3J422"/>
<evidence type="ECO:0000313" key="2">
    <source>
        <dbReference type="Proteomes" id="UP000001610"/>
    </source>
</evidence>
<protein>
    <submittedName>
        <fullName evidence="1">Uncharacterized protein</fullName>
    </submittedName>
</protein>
<dbReference type="GeneID" id="18163282"/>